<dbReference type="Proteomes" id="UP000609172">
    <property type="component" value="Unassembled WGS sequence"/>
</dbReference>
<organism evidence="1 2">
    <name type="scientific">Flavobacterium agrisoli</name>
    <dbReference type="NCBI Taxonomy" id="2793066"/>
    <lineage>
        <taxon>Bacteria</taxon>
        <taxon>Pseudomonadati</taxon>
        <taxon>Bacteroidota</taxon>
        <taxon>Flavobacteriia</taxon>
        <taxon>Flavobacteriales</taxon>
        <taxon>Flavobacteriaceae</taxon>
        <taxon>Flavobacterium</taxon>
    </lineage>
</organism>
<sequence>MKKIYINTGNTTTILSQLNKALGGKMTTVNDESKILLKSDLARGRIKSSYFKEGALYMQFDLYFTEEVSLSLESFENVPLFFAYCSYGEIKHGYGFQNNNTFCLKAGKSAIINGNGNVNTVVSFKKNQRISFSLLGMATQSSRFDANYGMKNQLKALFVDDNHSRIKSGKSNSRIKQNLQALNQINSKSTESHLAKKALVDQIFGYEIAQYTSVWETMLASVNLMVPRYVLSFKNYIHTLYTQITNGSLLVQGVRE</sequence>
<protein>
    <submittedName>
        <fullName evidence="1">Uncharacterized protein</fullName>
    </submittedName>
</protein>
<evidence type="ECO:0000313" key="2">
    <source>
        <dbReference type="Proteomes" id="UP000609172"/>
    </source>
</evidence>
<reference evidence="1" key="1">
    <citation type="submission" date="2020-12" db="EMBL/GenBank/DDBJ databases">
        <title>Bacterial novel species Flavobacterium sp. SE-1-e isolated from soil.</title>
        <authorList>
            <person name="Jung H.-Y."/>
        </authorList>
    </citation>
    <scope>NUCLEOTIDE SEQUENCE</scope>
    <source>
        <strain evidence="1">SE-1-e</strain>
    </source>
</reference>
<keyword evidence="2" id="KW-1185">Reference proteome</keyword>
<accession>A0A934PN51</accession>
<evidence type="ECO:0000313" key="1">
    <source>
        <dbReference type="EMBL" id="MBK0370329.1"/>
    </source>
</evidence>
<dbReference type="RefSeq" id="WP_200106459.1">
    <property type="nucleotide sequence ID" value="NZ_JAEHFV010000004.1"/>
</dbReference>
<name>A0A934PN51_9FLAO</name>
<dbReference type="EMBL" id="JAEHFV010000004">
    <property type="protein sequence ID" value="MBK0370329.1"/>
    <property type="molecule type" value="Genomic_DNA"/>
</dbReference>
<gene>
    <name evidence="1" type="ORF">I5M07_10820</name>
</gene>
<comment type="caution">
    <text evidence="1">The sequence shown here is derived from an EMBL/GenBank/DDBJ whole genome shotgun (WGS) entry which is preliminary data.</text>
</comment>
<proteinExistence type="predicted"/>
<dbReference type="AlphaFoldDB" id="A0A934PN51"/>